<proteinExistence type="predicted"/>
<reference evidence="1" key="1">
    <citation type="submission" date="2019-05" db="EMBL/GenBank/DDBJ databases">
        <title>Metatranscriptomic reconstruction reveals RNA viruses with the potential to shape carbon cycling in soil.</title>
        <authorList>
            <person name="Starr E.P."/>
            <person name="Nuccio E."/>
            <person name="Pett-Ridge J."/>
            <person name="Banfield J.F."/>
            <person name="Firestone M.K."/>
        </authorList>
    </citation>
    <scope>NUCLEOTIDE SEQUENCE</scope>
    <source>
        <strain evidence="1">H3_Bulk_42_scaffold_279</strain>
    </source>
</reference>
<accession>A0A514DB57</accession>
<name>A0A514DB57_9VIRU</name>
<protein>
    <submittedName>
        <fullName evidence="1">Uncharacterized protein</fullName>
    </submittedName>
</protein>
<evidence type="ECO:0000313" key="1">
    <source>
        <dbReference type="EMBL" id="QDH90847.1"/>
    </source>
</evidence>
<sequence length="105" mass="11712">MSLVISVDDAYLEGLMFLPQYSQNPNKVMGLLCALRDKGDTLSNSFENYTRLMRYFAALSRERFAEMLDSVSALASDDELSLLVGVQLTLKTQSRLEAISGRVPD</sequence>
<gene>
    <name evidence="1" type="ORF">H3Bulk42279_000001</name>
</gene>
<dbReference type="EMBL" id="MN035826">
    <property type="protein sequence ID" value="QDH90847.1"/>
    <property type="molecule type" value="Genomic_RNA"/>
</dbReference>
<organism evidence="1">
    <name type="scientific">Leviviridae sp</name>
    <dbReference type="NCBI Taxonomy" id="2027243"/>
    <lineage>
        <taxon>Viruses</taxon>
        <taxon>Riboviria</taxon>
        <taxon>Orthornavirae</taxon>
        <taxon>Lenarviricota</taxon>
        <taxon>Leviviricetes</taxon>
        <taxon>Norzivirales</taxon>
        <taxon>Fiersviridae</taxon>
    </lineage>
</organism>